<dbReference type="InterPro" id="IPR036188">
    <property type="entry name" value="FAD/NAD-bd_sf"/>
</dbReference>
<dbReference type="Pfam" id="PF07992">
    <property type="entry name" value="Pyr_redox_2"/>
    <property type="match status" value="1"/>
</dbReference>
<dbReference type="PANTHER" id="PTHR48105">
    <property type="entry name" value="THIOREDOXIN REDUCTASE 1-RELATED-RELATED"/>
    <property type="match status" value="1"/>
</dbReference>
<dbReference type="InterPro" id="IPR050097">
    <property type="entry name" value="Ferredoxin-NADP_redctase_2"/>
</dbReference>
<feature type="domain" description="FAD/NAD(P)-binding" evidence="3">
    <location>
        <begin position="7"/>
        <end position="291"/>
    </location>
</feature>
<evidence type="ECO:0000259" key="3">
    <source>
        <dbReference type="Pfam" id="PF07992"/>
    </source>
</evidence>
<gene>
    <name evidence="4" type="ORF">OZSIB_0834</name>
</gene>
<organism evidence="4 5">
    <name type="scientific">Candidatus Ozemobacter sibiricus</name>
    <dbReference type="NCBI Taxonomy" id="2268124"/>
    <lineage>
        <taxon>Bacteria</taxon>
        <taxon>Candidatus Ozemobacteria</taxon>
        <taxon>Candidatus Ozemobacterales</taxon>
        <taxon>Candidatus Ozemobacteraceae</taxon>
        <taxon>Candidatus Ozemobacter</taxon>
    </lineage>
</organism>
<name>A0A367ZUI2_9BACT</name>
<dbReference type="PRINTS" id="PR00469">
    <property type="entry name" value="PNDRDTASEII"/>
</dbReference>
<evidence type="ECO:0000256" key="1">
    <source>
        <dbReference type="ARBA" id="ARBA00022630"/>
    </source>
</evidence>
<evidence type="ECO:0000313" key="5">
    <source>
        <dbReference type="Proteomes" id="UP000252355"/>
    </source>
</evidence>
<evidence type="ECO:0000256" key="2">
    <source>
        <dbReference type="ARBA" id="ARBA00023002"/>
    </source>
</evidence>
<evidence type="ECO:0000313" key="4">
    <source>
        <dbReference type="EMBL" id="RCK81700.1"/>
    </source>
</evidence>
<dbReference type="SUPFAM" id="SSF51905">
    <property type="entry name" value="FAD/NAD(P)-binding domain"/>
    <property type="match status" value="1"/>
</dbReference>
<dbReference type="AlphaFoldDB" id="A0A367ZUI2"/>
<dbReference type="Proteomes" id="UP000252355">
    <property type="component" value="Unassembled WGS sequence"/>
</dbReference>
<sequence length="306" mass="32185">MKPDRPDLLVLGAGPAGGTAALFAARIGRRVALLTGPAGGSLIAGAAEIDNYPGLPRLAGHDFLATLARQCQDAGVELAARTARRFTVENRYKIIEDDTGTSWTAPAVVIAVGTSPLPPDIPGLDRYWGKGISFCAWCDGQLFRGRRVAVYGGGNTAFTSVTILARLAAEAHLLLPKRIGTAFGSLRDEVKRASNVRIWPGVKVEAVMGDTALRALTLRQDQEITTLEVDGLFITLGQRPNTGFLQGSLDLTAGGFIRADAAGRTDLPGVFAAGDVVDGSFRQLVVACGAGATAALSAERYLLQQW</sequence>
<dbReference type="PRINTS" id="PR00368">
    <property type="entry name" value="FADPNR"/>
</dbReference>
<keyword evidence="2" id="KW-0560">Oxidoreductase</keyword>
<protein>
    <submittedName>
        <fullName evidence="4">Thioredoxin reductase</fullName>
    </submittedName>
</protein>
<accession>A0A367ZUI2</accession>
<comment type="caution">
    <text evidence="4">The sequence shown here is derived from an EMBL/GenBank/DDBJ whole genome shotgun (WGS) entry which is preliminary data.</text>
</comment>
<reference evidence="4 5" key="1">
    <citation type="submission" date="2018-05" db="EMBL/GenBank/DDBJ databases">
        <title>A metagenomic window into the 2 km-deep terrestrial subsurface aquifer revealed taxonomically and functionally diverse microbial community comprising novel uncultured bacterial lineages.</title>
        <authorList>
            <person name="Kadnikov V.V."/>
            <person name="Mardanov A.V."/>
            <person name="Beletsky A.V."/>
            <person name="Banks D."/>
            <person name="Pimenov N.V."/>
            <person name="Frank Y.A."/>
            <person name="Karnachuk O.V."/>
            <person name="Ravin N.V."/>
        </authorList>
    </citation>
    <scope>NUCLEOTIDE SEQUENCE [LARGE SCALE GENOMIC DNA]</scope>
    <source>
        <strain evidence="4">BY5</strain>
    </source>
</reference>
<dbReference type="GO" id="GO:0016491">
    <property type="term" value="F:oxidoreductase activity"/>
    <property type="evidence" value="ECO:0007669"/>
    <property type="project" value="UniProtKB-KW"/>
</dbReference>
<dbReference type="Gene3D" id="3.50.50.60">
    <property type="entry name" value="FAD/NAD(P)-binding domain"/>
    <property type="match status" value="2"/>
</dbReference>
<keyword evidence="1" id="KW-0285">Flavoprotein</keyword>
<dbReference type="InterPro" id="IPR023753">
    <property type="entry name" value="FAD/NAD-binding_dom"/>
</dbReference>
<dbReference type="EMBL" id="QOQW01000001">
    <property type="protein sequence ID" value="RCK81700.1"/>
    <property type="molecule type" value="Genomic_DNA"/>
</dbReference>
<proteinExistence type="predicted"/>